<reference evidence="2 3" key="1">
    <citation type="submission" date="2024-04" db="EMBL/GenBank/DDBJ databases">
        <authorList>
            <person name="Fracassetti M."/>
        </authorList>
    </citation>
    <scope>NUCLEOTIDE SEQUENCE [LARGE SCALE GENOMIC DNA]</scope>
</reference>
<dbReference type="Pfam" id="PF03732">
    <property type="entry name" value="Retrotrans_gag"/>
    <property type="match status" value="1"/>
</dbReference>
<evidence type="ECO:0000313" key="2">
    <source>
        <dbReference type="EMBL" id="CAL1355863.1"/>
    </source>
</evidence>
<dbReference type="EMBL" id="OZ034813">
    <property type="protein sequence ID" value="CAL1355863.1"/>
    <property type="molecule type" value="Genomic_DNA"/>
</dbReference>
<gene>
    <name evidence="2" type="ORF">LTRI10_LOCUS3595</name>
</gene>
<dbReference type="PANTHER" id="PTHR35046:SF26">
    <property type="entry name" value="RNA-DIRECTED DNA POLYMERASE"/>
    <property type="match status" value="1"/>
</dbReference>
<accession>A0AAV2CHR4</accession>
<keyword evidence="3" id="KW-1185">Reference proteome</keyword>
<sequence>MRLPVTTWDELRGLMRECFGPAYYCRELHEALQSIHQGSRSVDDYYKELEMLLLRADIREDTEATILRFLPGLNREIRQEVEMRQFIDLEEVVHLAIKVEKQLKVGTGRRFAPVVPRPISTLESAPIEALASN</sequence>
<feature type="domain" description="Retrotransposon gag" evidence="1">
    <location>
        <begin position="6"/>
        <end position="75"/>
    </location>
</feature>
<evidence type="ECO:0000313" key="3">
    <source>
        <dbReference type="Proteomes" id="UP001497516"/>
    </source>
</evidence>
<name>A0AAV2CHR4_9ROSI</name>
<protein>
    <recommendedName>
        <fullName evidence="1">Retrotransposon gag domain-containing protein</fullName>
    </recommendedName>
</protein>
<dbReference type="InterPro" id="IPR005162">
    <property type="entry name" value="Retrotrans_gag_dom"/>
</dbReference>
<organism evidence="2 3">
    <name type="scientific">Linum trigynum</name>
    <dbReference type="NCBI Taxonomy" id="586398"/>
    <lineage>
        <taxon>Eukaryota</taxon>
        <taxon>Viridiplantae</taxon>
        <taxon>Streptophyta</taxon>
        <taxon>Embryophyta</taxon>
        <taxon>Tracheophyta</taxon>
        <taxon>Spermatophyta</taxon>
        <taxon>Magnoliopsida</taxon>
        <taxon>eudicotyledons</taxon>
        <taxon>Gunneridae</taxon>
        <taxon>Pentapetalae</taxon>
        <taxon>rosids</taxon>
        <taxon>fabids</taxon>
        <taxon>Malpighiales</taxon>
        <taxon>Linaceae</taxon>
        <taxon>Linum</taxon>
    </lineage>
</organism>
<dbReference type="Proteomes" id="UP001497516">
    <property type="component" value="Chromosome 1"/>
</dbReference>
<dbReference type="AlphaFoldDB" id="A0AAV2CHR4"/>
<evidence type="ECO:0000259" key="1">
    <source>
        <dbReference type="Pfam" id="PF03732"/>
    </source>
</evidence>
<proteinExistence type="predicted"/>
<dbReference type="PANTHER" id="PTHR35046">
    <property type="entry name" value="ZINC KNUCKLE (CCHC-TYPE) FAMILY PROTEIN"/>
    <property type="match status" value="1"/>
</dbReference>